<dbReference type="PROSITE" id="PS51257">
    <property type="entry name" value="PROKAR_LIPOPROTEIN"/>
    <property type="match status" value="1"/>
</dbReference>
<feature type="signal peptide" evidence="2">
    <location>
        <begin position="1"/>
        <end position="23"/>
    </location>
</feature>
<dbReference type="AlphaFoldDB" id="A0A840DHL2"/>
<keyword evidence="4" id="KW-1185">Reference proteome</keyword>
<dbReference type="GO" id="GO:0015888">
    <property type="term" value="P:thiamine transport"/>
    <property type="evidence" value="ECO:0007669"/>
    <property type="project" value="InterPro"/>
</dbReference>
<dbReference type="GO" id="GO:0030975">
    <property type="term" value="F:thiamine binding"/>
    <property type="evidence" value="ECO:0007669"/>
    <property type="project" value="InterPro"/>
</dbReference>
<sequence>MKKPLQLLALGAATVILVGCAQGADTVENAAQTNAASGEVVKIAVHDSFPNEKFAEMASAATGHKVEVVTLGGEELPGQLVLSKEAPVADAFFGVNNYYASQLVNADVLEPYQAKLPAGAEKFVFDDKGSLTPITDSTVCMNSDPAWFKEKNLAEPETYADLLKPEYKDLAAVIDPHDATGIAFLAGTISEFGEDGYLDYWKQLRDNGAKIEAGWSDAYYGQFTQGGEGGQRPLVLSYASSPAYTVNEENTETSSRALLETCSSVIEYAGVLKGAKNPEGAKQVLDYMLSDEFQSIISDEMYVYPVSKTGKIPAVWEKFAPIPTTRHDLDAAEIDAKRETWLRDWDAAIKG</sequence>
<evidence type="ECO:0000256" key="2">
    <source>
        <dbReference type="SAM" id="SignalP"/>
    </source>
</evidence>
<dbReference type="GO" id="GO:0030288">
    <property type="term" value="C:outer membrane-bounded periplasmic space"/>
    <property type="evidence" value="ECO:0007669"/>
    <property type="project" value="TreeGrafter"/>
</dbReference>
<feature type="chain" id="PRO_5032507457" evidence="2">
    <location>
        <begin position="24"/>
        <end position="351"/>
    </location>
</feature>
<accession>A0A840DHL2</accession>
<gene>
    <name evidence="3" type="ORF">F5897_000557</name>
</gene>
<evidence type="ECO:0000256" key="1">
    <source>
        <dbReference type="ARBA" id="ARBA00022729"/>
    </source>
</evidence>
<protein>
    <submittedName>
        <fullName evidence="3">Thiamine transport system substrate-binding protein</fullName>
    </submittedName>
</protein>
<dbReference type="Proteomes" id="UP000571183">
    <property type="component" value="Unassembled WGS sequence"/>
</dbReference>
<dbReference type="PANTHER" id="PTHR30006:SF2">
    <property type="entry name" value="ABC TRANSPORTER SUBSTRATE-BINDING PROTEIN"/>
    <property type="match status" value="1"/>
</dbReference>
<dbReference type="RefSeq" id="WP_183304385.1">
    <property type="nucleotide sequence ID" value="NZ_JACIFD010000004.1"/>
</dbReference>
<dbReference type="PANTHER" id="PTHR30006">
    <property type="entry name" value="THIAMINE-BINDING PERIPLASMIC PROTEIN-RELATED"/>
    <property type="match status" value="1"/>
</dbReference>
<dbReference type="NCBIfam" id="TIGR01254">
    <property type="entry name" value="sfuA"/>
    <property type="match status" value="1"/>
</dbReference>
<keyword evidence="1 2" id="KW-0732">Signal</keyword>
<dbReference type="SUPFAM" id="SSF53850">
    <property type="entry name" value="Periplasmic binding protein-like II"/>
    <property type="match status" value="1"/>
</dbReference>
<comment type="caution">
    <text evidence="3">The sequence shown here is derived from an EMBL/GenBank/DDBJ whole genome shotgun (WGS) entry which is preliminary data.</text>
</comment>
<evidence type="ECO:0000313" key="4">
    <source>
        <dbReference type="Proteomes" id="UP000571183"/>
    </source>
</evidence>
<reference evidence="3" key="1">
    <citation type="submission" date="2020-08" db="EMBL/GenBank/DDBJ databases">
        <title>Sequencing the genomes of 1000 actinobacteria strains.</title>
        <authorList>
            <person name="Klenk H.-P."/>
        </authorList>
    </citation>
    <scope>NUCLEOTIDE SEQUENCE [LARGE SCALE GENOMIC DNA]</scope>
    <source>
        <strain evidence="3">DSM 27064</strain>
    </source>
</reference>
<dbReference type="InterPro" id="IPR005948">
    <property type="entry name" value="ThiB-like"/>
</dbReference>
<name>A0A840DHL2_9MICO</name>
<dbReference type="Pfam" id="PF13343">
    <property type="entry name" value="SBP_bac_6"/>
    <property type="match status" value="1"/>
</dbReference>
<dbReference type="GO" id="GO:0030976">
    <property type="term" value="F:thiamine pyrophosphate binding"/>
    <property type="evidence" value="ECO:0007669"/>
    <property type="project" value="TreeGrafter"/>
</dbReference>
<evidence type="ECO:0000313" key="3">
    <source>
        <dbReference type="EMBL" id="MBB4071265.1"/>
    </source>
</evidence>
<dbReference type="EMBL" id="JACIFD010000004">
    <property type="protein sequence ID" value="MBB4071265.1"/>
    <property type="molecule type" value="Genomic_DNA"/>
</dbReference>
<dbReference type="Gene3D" id="3.40.190.10">
    <property type="entry name" value="Periplasmic binding protein-like II"/>
    <property type="match status" value="2"/>
</dbReference>
<proteinExistence type="predicted"/>
<organism evidence="3 4">
    <name type="scientific">Canibacter oris</name>
    <dbReference type="NCBI Taxonomy" id="1365628"/>
    <lineage>
        <taxon>Bacteria</taxon>
        <taxon>Bacillati</taxon>
        <taxon>Actinomycetota</taxon>
        <taxon>Actinomycetes</taxon>
        <taxon>Micrococcales</taxon>
        <taxon>Microbacteriaceae</taxon>
        <taxon>Canibacter</taxon>
    </lineage>
</organism>